<dbReference type="Proteomes" id="UP000323824">
    <property type="component" value="Chromosome"/>
</dbReference>
<keyword evidence="3 7" id="KW-0812">Transmembrane</keyword>
<feature type="transmembrane region" description="Helical" evidence="7">
    <location>
        <begin position="342"/>
        <end position="370"/>
    </location>
</feature>
<organism evidence="10 11">
    <name type="scientific">Thiospirochaeta perfilievii</name>
    <dbReference type="NCBI Taxonomy" id="252967"/>
    <lineage>
        <taxon>Bacteria</taxon>
        <taxon>Pseudomonadati</taxon>
        <taxon>Spirochaetota</taxon>
        <taxon>Spirochaetia</taxon>
        <taxon>Spirochaetales</taxon>
        <taxon>Spirochaetaceae</taxon>
        <taxon>Thiospirochaeta</taxon>
    </lineage>
</organism>
<name>A0A5C1QFQ1_9SPIO</name>
<gene>
    <name evidence="10" type="ORF">EW093_12055</name>
</gene>
<dbReference type="PANTHER" id="PTHR30572:SF4">
    <property type="entry name" value="ABC TRANSPORTER PERMEASE YTRF"/>
    <property type="match status" value="1"/>
</dbReference>
<dbReference type="KEGG" id="sper:EW093_12055"/>
<evidence type="ECO:0000256" key="1">
    <source>
        <dbReference type="ARBA" id="ARBA00004651"/>
    </source>
</evidence>
<dbReference type="PANTHER" id="PTHR30572">
    <property type="entry name" value="MEMBRANE COMPONENT OF TRANSPORTER-RELATED"/>
    <property type="match status" value="1"/>
</dbReference>
<evidence type="ECO:0000313" key="10">
    <source>
        <dbReference type="EMBL" id="QEN05414.1"/>
    </source>
</evidence>
<evidence type="ECO:0000256" key="3">
    <source>
        <dbReference type="ARBA" id="ARBA00022692"/>
    </source>
</evidence>
<evidence type="ECO:0000313" key="11">
    <source>
        <dbReference type="Proteomes" id="UP000323824"/>
    </source>
</evidence>
<feature type="transmembrane region" description="Helical" evidence="7">
    <location>
        <begin position="390"/>
        <end position="416"/>
    </location>
</feature>
<comment type="subcellular location">
    <subcellularLocation>
        <location evidence="1">Cell membrane</location>
        <topology evidence="1">Multi-pass membrane protein</topology>
    </subcellularLocation>
</comment>
<reference evidence="10 11" key="1">
    <citation type="submission" date="2019-02" db="EMBL/GenBank/DDBJ databases">
        <authorList>
            <person name="Fomenkov A."/>
            <person name="Dubinina G."/>
            <person name="Grabovich M."/>
            <person name="Vincze T."/>
            <person name="Roberts R.J."/>
        </authorList>
    </citation>
    <scope>NUCLEOTIDE SEQUENCE [LARGE SCALE GENOMIC DNA]</scope>
    <source>
        <strain evidence="10 11">P</strain>
    </source>
</reference>
<evidence type="ECO:0000256" key="4">
    <source>
        <dbReference type="ARBA" id="ARBA00022989"/>
    </source>
</evidence>
<evidence type="ECO:0000256" key="2">
    <source>
        <dbReference type="ARBA" id="ARBA00022475"/>
    </source>
</evidence>
<dbReference type="InterPro" id="IPR025857">
    <property type="entry name" value="MacB_PCD"/>
</dbReference>
<accession>A0A5C1QFQ1</accession>
<dbReference type="InterPro" id="IPR003838">
    <property type="entry name" value="ABC3_permease_C"/>
</dbReference>
<comment type="similarity">
    <text evidence="6">Belongs to the ABC-4 integral membrane protein family.</text>
</comment>
<sequence>MKYIKIALRNLSREKKRSFLLGGAIAFGLLIITVVNCASAGAVKAISENITKIADGHIFIQGEQRLESDKVVSNLADKDGLLRVIDESGINVIKMNMRSEVRAELIFGDDSSRTAVSGMNWDREVDVKNGFRFKEGSIDSINNKYNIIINEKLAESLNVELGDSVIAKVMTVTGQTNVGDFVVGGILEGTDILSSMSSYANMDYINELIGLEKDDYQTIYIRLESIDVVDAAAEKLFTALGQEYQMKARNDNSDIDLFSLAFKNEDVEWDGQRYSLTAVTEMVGILDQFVGVVNAISFGVLLLLFLIIIVGVANTFRMIMYDRVKEIGSMRAMGMQKGGIRSIFLFEGFFLALAGAFSGIILAGILMFGLSFIDLGTDHAGAFFLNNGHLLFVPVLGPILLNILTVGLLTVLAVLFPANKAANLDPAKAIAAMY</sequence>
<dbReference type="RefSeq" id="WP_149568652.1">
    <property type="nucleotide sequence ID" value="NZ_CP035807.1"/>
</dbReference>
<evidence type="ECO:0000259" key="9">
    <source>
        <dbReference type="Pfam" id="PF12704"/>
    </source>
</evidence>
<dbReference type="AlphaFoldDB" id="A0A5C1QFQ1"/>
<evidence type="ECO:0000259" key="8">
    <source>
        <dbReference type="Pfam" id="PF02687"/>
    </source>
</evidence>
<feature type="domain" description="ABC3 transporter permease C-terminal" evidence="8">
    <location>
        <begin position="300"/>
        <end position="426"/>
    </location>
</feature>
<protein>
    <submittedName>
        <fullName evidence="10">ABC transporter permease</fullName>
    </submittedName>
</protein>
<keyword evidence="2" id="KW-1003">Cell membrane</keyword>
<dbReference type="EMBL" id="CP035807">
    <property type="protein sequence ID" value="QEN05414.1"/>
    <property type="molecule type" value="Genomic_DNA"/>
</dbReference>
<proteinExistence type="inferred from homology"/>
<dbReference type="GO" id="GO:0005886">
    <property type="term" value="C:plasma membrane"/>
    <property type="evidence" value="ECO:0007669"/>
    <property type="project" value="UniProtKB-SubCell"/>
</dbReference>
<reference evidence="10 11" key="2">
    <citation type="submission" date="2019-09" db="EMBL/GenBank/DDBJ databases">
        <title>Complete Genome Sequence and Methylome Analysis of free living Spirochaetas.</title>
        <authorList>
            <person name="Leshcheva N."/>
            <person name="Mikheeva N."/>
        </authorList>
    </citation>
    <scope>NUCLEOTIDE SEQUENCE [LARGE SCALE GENOMIC DNA]</scope>
    <source>
        <strain evidence="10 11">P</strain>
    </source>
</reference>
<keyword evidence="4 7" id="KW-1133">Transmembrane helix</keyword>
<evidence type="ECO:0000256" key="5">
    <source>
        <dbReference type="ARBA" id="ARBA00023136"/>
    </source>
</evidence>
<keyword evidence="11" id="KW-1185">Reference proteome</keyword>
<evidence type="ECO:0000256" key="6">
    <source>
        <dbReference type="ARBA" id="ARBA00038076"/>
    </source>
</evidence>
<dbReference type="InterPro" id="IPR050250">
    <property type="entry name" value="Macrolide_Exporter_MacB"/>
</dbReference>
<dbReference type="OrthoDB" id="356133at2"/>
<feature type="domain" description="MacB-like periplasmic core" evidence="9">
    <location>
        <begin position="23"/>
        <end position="236"/>
    </location>
</feature>
<dbReference type="Pfam" id="PF02687">
    <property type="entry name" value="FtsX"/>
    <property type="match status" value="1"/>
</dbReference>
<evidence type="ECO:0000256" key="7">
    <source>
        <dbReference type="SAM" id="Phobius"/>
    </source>
</evidence>
<feature type="transmembrane region" description="Helical" evidence="7">
    <location>
        <begin position="295"/>
        <end position="321"/>
    </location>
</feature>
<dbReference type="Pfam" id="PF12704">
    <property type="entry name" value="MacB_PCD"/>
    <property type="match status" value="1"/>
</dbReference>
<dbReference type="GO" id="GO:0022857">
    <property type="term" value="F:transmembrane transporter activity"/>
    <property type="evidence" value="ECO:0007669"/>
    <property type="project" value="TreeGrafter"/>
</dbReference>
<keyword evidence="5 7" id="KW-0472">Membrane</keyword>